<feature type="transmembrane region" description="Helical" evidence="9">
    <location>
        <begin position="137"/>
        <end position="163"/>
    </location>
</feature>
<keyword evidence="10" id="KW-0732">Signal</keyword>
<gene>
    <name evidence="12" type="ORF">Salat_0336500</name>
</gene>
<dbReference type="PANTHER" id="PTHR31503">
    <property type="entry name" value="VACUOLAR CALCIUM ION TRANSPORTER"/>
    <property type="match status" value="1"/>
</dbReference>
<dbReference type="Pfam" id="PF13499">
    <property type="entry name" value="EF-hand_7"/>
    <property type="match status" value="1"/>
</dbReference>
<dbReference type="GO" id="GO:0012505">
    <property type="term" value="C:endomembrane system"/>
    <property type="evidence" value="ECO:0007669"/>
    <property type="project" value="UniProtKB-SubCell"/>
</dbReference>
<dbReference type="Gene3D" id="1.10.238.10">
    <property type="entry name" value="EF-hand"/>
    <property type="match status" value="1"/>
</dbReference>
<evidence type="ECO:0000256" key="8">
    <source>
        <dbReference type="ARBA" id="ARBA00023136"/>
    </source>
</evidence>
<dbReference type="GO" id="GO:0005509">
    <property type="term" value="F:calcium ion binding"/>
    <property type="evidence" value="ECO:0007669"/>
    <property type="project" value="InterPro"/>
</dbReference>
<dbReference type="InterPro" id="IPR004837">
    <property type="entry name" value="NaCa_Exmemb"/>
</dbReference>
<feature type="transmembrane region" description="Helical" evidence="9">
    <location>
        <begin position="474"/>
        <end position="495"/>
    </location>
</feature>
<evidence type="ECO:0000259" key="11">
    <source>
        <dbReference type="PROSITE" id="PS50222"/>
    </source>
</evidence>
<keyword evidence="4 9" id="KW-0812">Transmembrane</keyword>
<name>A0AAE2CZ73_9LAMI</name>
<feature type="domain" description="EF-hand" evidence="11">
    <location>
        <begin position="316"/>
        <end position="351"/>
    </location>
</feature>
<comment type="caution">
    <text evidence="12">The sequence shown here is derived from an EMBL/GenBank/DDBJ whole genome shotgun (WGS) entry which is preliminary data.</text>
</comment>
<sequence length="556" mass="61169">MANMKRLAMIISLLLLLVSHVAHSRSIREESDGESKSSNFLEWRLSARTETCEPTYGFLPCSTNVWGLLFLIVVYEILLSQGGKYVGIGSELFFQITGPGIFGASLFQFLGTIPQIVLVLVSALSGSLEAAQQRATLGMGLVAGTAVMLLTLIWGTSVVLGSYDLSAAITIDKSGSQKTNLKGYGIVTDVETSYTARIMLITMVPFLILLLAKVFNSSSGRRVIILIALIVTVILLFAYIFYQIFQPWIQNRRFEYLMNKYAKDKLLRLLSTNGKPDTRKIQELFNKIDKDGSTSVSAAELRVLLLGVKMDDDDLSTDRDVENILESFDTSGDGRITQDEFIKGMTTIVSDISDQTPDRIKIGGGGNSQNNSQLQQGLLANSTRTRTNKFQRVSNSWLNYLRALFFVIVGTIMLCALAEPLIKNVVAFAQAANLPSFCVSYLAIPFAMNYGVAVQSIASARQKTQKSISLTLSALYGGVYMNNIIGLIVFLAPVYARNLVADSSAEILVVLVICILMTLLTSLRTTFPRWMGYLVLLLYPISLGLIYLVTSVLNWS</sequence>
<feature type="transmembrane region" description="Helical" evidence="9">
    <location>
        <begin position="56"/>
        <end position="79"/>
    </location>
</feature>
<evidence type="ECO:0000256" key="3">
    <source>
        <dbReference type="ARBA" id="ARBA00022449"/>
    </source>
</evidence>
<dbReference type="PROSITE" id="PS50222">
    <property type="entry name" value="EF_HAND_2"/>
    <property type="match status" value="2"/>
</dbReference>
<evidence type="ECO:0000256" key="1">
    <source>
        <dbReference type="ARBA" id="ARBA00004127"/>
    </source>
</evidence>
<accession>A0AAE2CZ73</accession>
<dbReference type="GO" id="GO:0016020">
    <property type="term" value="C:membrane"/>
    <property type="evidence" value="ECO:0007669"/>
    <property type="project" value="InterPro"/>
</dbReference>
<evidence type="ECO:0000256" key="9">
    <source>
        <dbReference type="SAM" id="Phobius"/>
    </source>
</evidence>
<feature type="transmembrane region" description="Helical" evidence="9">
    <location>
        <begin position="530"/>
        <end position="550"/>
    </location>
</feature>
<dbReference type="SMART" id="SM00054">
    <property type="entry name" value="EFh"/>
    <property type="match status" value="2"/>
</dbReference>
<feature type="transmembrane region" description="Helical" evidence="9">
    <location>
        <begin position="434"/>
        <end position="453"/>
    </location>
</feature>
<dbReference type="SUPFAM" id="SSF81324">
    <property type="entry name" value="Voltage-gated potassium channels"/>
    <property type="match status" value="1"/>
</dbReference>
<evidence type="ECO:0000313" key="12">
    <source>
        <dbReference type="EMBL" id="KAK4440016.1"/>
    </source>
</evidence>
<keyword evidence="5" id="KW-0106">Calcium</keyword>
<dbReference type="CDD" id="cd00051">
    <property type="entry name" value="EFh"/>
    <property type="match status" value="1"/>
</dbReference>
<dbReference type="AlphaFoldDB" id="A0AAE2CZ73"/>
<dbReference type="GO" id="GO:0006874">
    <property type="term" value="P:intracellular calcium ion homeostasis"/>
    <property type="evidence" value="ECO:0007669"/>
    <property type="project" value="TreeGrafter"/>
</dbReference>
<proteinExistence type="predicted"/>
<organism evidence="12 13">
    <name type="scientific">Sesamum alatum</name>
    <dbReference type="NCBI Taxonomy" id="300844"/>
    <lineage>
        <taxon>Eukaryota</taxon>
        <taxon>Viridiplantae</taxon>
        <taxon>Streptophyta</taxon>
        <taxon>Embryophyta</taxon>
        <taxon>Tracheophyta</taxon>
        <taxon>Spermatophyta</taxon>
        <taxon>Magnoliopsida</taxon>
        <taxon>eudicotyledons</taxon>
        <taxon>Gunneridae</taxon>
        <taxon>Pentapetalae</taxon>
        <taxon>asterids</taxon>
        <taxon>lamiids</taxon>
        <taxon>Lamiales</taxon>
        <taxon>Pedaliaceae</taxon>
        <taxon>Sesamum</taxon>
    </lineage>
</organism>
<dbReference type="Proteomes" id="UP001293254">
    <property type="component" value="Unassembled WGS sequence"/>
</dbReference>
<evidence type="ECO:0000256" key="7">
    <source>
        <dbReference type="ARBA" id="ARBA00023065"/>
    </source>
</evidence>
<keyword evidence="13" id="KW-1185">Reference proteome</keyword>
<feature type="chain" id="PRO_5042254225" evidence="10">
    <location>
        <begin position="25"/>
        <end position="556"/>
    </location>
</feature>
<dbReference type="InterPro" id="IPR004713">
    <property type="entry name" value="CaH_exchang"/>
</dbReference>
<keyword evidence="8 9" id="KW-0472">Membrane</keyword>
<dbReference type="PROSITE" id="PS00018">
    <property type="entry name" value="EF_HAND_1"/>
    <property type="match status" value="1"/>
</dbReference>
<dbReference type="PANTHER" id="PTHR31503:SF80">
    <property type="entry name" value="EF-HAND DOMAIN-CONTAINING PROTEIN"/>
    <property type="match status" value="1"/>
</dbReference>
<evidence type="ECO:0000313" key="13">
    <source>
        <dbReference type="Proteomes" id="UP001293254"/>
    </source>
</evidence>
<feature type="transmembrane region" description="Helical" evidence="9">
    <location>
        <begin position="400"/>
        <end position="422"/>
    </location>
</feature>
<keyword evidence="3" id="KW-0050">Antiport</keyword>
<dbReference type="SUPFAM" id="SSF47473">
    <property type="entry name" value="EF-hand"/>
    <property type="match status" value="1"/>
</dbReference>
<reference evidence="12" key="1">
    <citation type="submission" date="2020-06" db="EMBL/GenBank/DDBJ databases">
        <authorList>
            <person name="Li T."/>
            <person name="Hu X."/>
            <person name="Zhang T."/>
            <person name="Song X."/>
            <person name="Zhang H."/>
            <person name="Dai N."/>
            <person name="Sheng W."/>
            <person name="Hou X."/>
            <person name="Wei L."/>
        </authorList>
    </citation>
    <scope>NUCLEOTIDE SEQUENCE</scope>
    <source>
        <strain evidence="12">3651</strain>
        <tissue evidence="12">Leaf</tissue>
    </source>
</reference>
<evidence type="ECO:0000256" key="4">
    <source>
        <dbReference type="ARBA" id="ARBA00022692"/>
    </source>
</evidence>
<dbReference type="EMBL" id="JACGWO010000001">
    <property type="protein sequence ID" value="KAK4440016.1"/>
    <property type="molecule type" value="Genomic_DNA"/>
</dbReference>
<feature type="transmembrane region" description="Helical" evidence="9">
    <location>
        <begin position="100"/>
        <end position="125"/>
    </location>
</feature>
<keyword evidence="2" id="KW-0813">Transport</keyword>
<feature type="domain" description="EF-hand" evidence="11">
    <location>
        <begin position="276"/>
        <end position="311"/>
    </location>
</feature>
<feature type="transmembrane region" description="Helical" evidence="9">
    <location>
        <begin position="224"/>
        <end position="245"/>
    </location>
</feature>
<dbReference type="GO" id="GO:0015369">
    <property type="term" value="F:calcium:proton antiporter activity"/>
    <property type="evidence" value="ECO:0007669"/>
    <property type="project" value="TreeGrafter"/>
</dbReference>
<evidence type="ECO:0000256" key="6">
    <source>
        <dbReference type="ARBA" id="ARBA00022989"/>
    </source>
</evidence>
<protein>
    <submittedName>
        <fullName evidence="12">Sodium/calcium exchanger NCL1</fullName>
    </submittedName>
</protein>
<dbReference type="InterPro" id="IPR002048">
    <property type="entry name" value="EF_hand_dom"/>
</dbReference>
<keyword evidence="7" id="KW-0406">Ion transport</keyword>
<comment type="subcellular location">
    <subcellularLocation>
        <location evidence="1">Endomembrane system</location>
        <topology evidence="1">Multi-pass membrane protein</topology>
    </subcellularLocation>
</comment>
<keyword evidence="6 9" id="KW-1133">Transmembrane helix</keyword>
<dbReference type="Pfam" id="PF01699">
    <property type="entry name" value="Na_Ca_ex"/>
    <property type="match status" value="1"/>
</dbReference>
<dbReference type="InterPro" id="IPR011992">
    <property type="entry name" value="EF-hand-dom_pair"/>
</dbReference>
<evidence type="ECO:0000256" key="5">
    <source>
        <dbReference type="ARBA" id="ARBA00022837"/>
    </source>
</evidence>
<evidence type="ECO:0000256" key="2">
    <source>
        <dbReference type="ARBA" id="ARBA00022448"/>
    </source>
</evidence>
<evidence type="ECO:0000256" key="10">
    <source>
        <dbReference type="SAM" id="SignalP"/>
    </source>
</evidence>
<reference evidence="12" key="2">
    <citation type="journal article" date="2024" name="Plant">
        <title>Genomic evolution and insights into agronomic trait innovations of Sesamum species.</title>
        <authorList>
            <person name="Miao H."/>
            <person name="Wang L."/>
            <person name="Qu L."/>
            <person name="Liu H."/>
            <person name="Sun Y."/>
            <person name="Le M."/>
            <person name="Wang Q."/>
            <person name="Wei S."/>
            <person name="Zheng Y."/>
            <person name="Lin W."/>
            <person name="Duan Y."/>
            <person name="Cao H."/>
            <person name="Xiong S."/>
            <person name="Wang X."/>
            <person name="Wei L."/>
            <person name="Li C."/>
            <person name="Ma Q."/>
            <person name="Ju M."/>
            <person name="Zhao R."/>
            <person name="Li G."/>
            <person name="Mu C."/>
            <person name="Tian Q."/>
            <person name="Mei H."/>
            <person name="Zhang T."/>
            <person name="Gao T."/>
            <person name="Zhang H."/>
        </authorList>
    </citation>
    <scope>NUCLEOTIDE SEQUENCE</scope>
    <source>
        <strain evidence="12">3651</strain>
    </source>
</reference>
<feature type="signal peptide" evidence="10">
    <location>
        <begin position="1"/>
        <end position="24"/>
    </location>
</feature>
<dbReference type="InterPro" id="IPR018247">
    <property type="entry name" value="EF_Hand_1_Ca_BS"/>
</dbReference>
<feature type="transmembrane region" description="Helical" evidence="9">
    <location>
        <begin position="507"/>
        <end position="523"/>
    </location>
</feature>